<keyword evidence="5" id="KW-1185">Reference proteome</keyword>
<feature type="region of interest" description="Disordered" evidence="1">
    <location>
        <begin position="547"/>
        <end position="571"/>
    </location>
</feature>
<evidence type="ECO:0000256" key="2">
    <source>
        <dbReference type="SAM" id="Phobius"/>
    </source>
</evidence>
<proteinExistence type="predicted"/>
<sequence>MDATARSLVLWAAVVALLALCGDRFRTCEEFAEHTLTQRRPSLRSSEPDVVYNSVWNEYFIVYVSEEVPGRTAIYGQRLSEAGGVIGGPIQIWGYSDANDEIDSSRKEFPVVAYNSKDDYYMVVWEYDFQGDGSDYDVVGRKVNSDGTMPETAVMISYSWGRDDSPHMAYSPVDNAFVLVHELEMPDERGIAVQRLNATHLIGDSLLLGTDYVDREPFITYHPPTNKFFVVWEWDQENNQQTEIGAVIVSGVPLAADNSAPNLVGSTVESKRVYETQRNGNEMQVTEEGYVSVHDHDAKVAYSTKDDLFLLIWEIDSADGDKEVVGTRMSTAAESLQPLLIIGSPANPYDRHPVPAYVPQVNEFLVVFESGRSANTTHVEMASFHSHTMHEHTVRFKLSRTFDNEHWPTVCVSANCTTALTVWRSGHNFVPSHPPTEDEQYDNADEDYYKREAKSASAAKSFAAHPEPGTPKPFAVNKLIPSGGDHGHKRMMPIGSSTKQRRSPKAAGESVAQVPAQRAHDQEVAPPASIQLSLVCLPGRNNMCPPVGGGGGSDGDSGGGDSGGSPADKSGSTFTMTNVVIMVSVMFAVMMVAGVGIFLLWKHKLRSSTRWGGWQPVVDLGDGAQFSSFQADSFVGDDDM</sequence>
<keyword evidence="2" id="KW-0472">Membrane</keyword>
<feature type="region of interest" description="Disordered" evidence="1">
    <location>
        <begin position="459"/>
        <end position="525"/>
    </location>
</feature>
<protein>
    <submittedName>
        <fullName evidence="4">Uncharacterized protein</fullName>
    </submittedName>
</protein>
<keyword evidence="2" id="KW-0812">Transmembrane</keyword>
<evidence type="ECO:0000256" key="3">
    <source>
        <dbReference type="SAM" id="SignalP"/>
    </source>
</evidence>
<dbReference type="KEGG" id="acan:ACA1_170300"/>
<keyword evidence="2" id="KW-1133">Transmembrane helix</keyword>
<evidence type="ECO:0000256" key="1">
    <source>
        <dbReference type="SAM" id="MobiDB-lite"/>
    </source>
</evidence>
<evidence type="ECO:0000313" key="4">
    <source>
        <dbReference type="EMBL" id="ELR24292.1"/>
    </source>
</evidence>
<organism evidence="4 5">
    <name type="scientific">Acanthamoeba castellanii (strain ATCC 30010 / Neff)</name>
    <dbReference type="NCBI Taxonomy" id="1257118"/>
    <lineage>
        <taxon>Eukaryota</taxon>
        <taxon>Amoebozoa</taxon>
        <taxon>Discosea</taxon>
        <taxon>Longamoebia</taxon>
        <taxon>Centramoebida</taxon>
        <taxon>Acanthamoebidae</taxon>
        <taxon>Acanthamoeba</taxon>
    </lineage>
</organism>
<feature type="transmembrane region" description="Helical" evidence="2">
    <location>
        <begin position="579"/>
        <end position="601"/>
    </location>
</feature>
<dbReference type="OrthoDB" id="10690102at2759"/>
<feature type="signal peptide" evidence="3">
    <location>
        <begin position="1"/>
        <end position="24"/>
    </location>
</feature>
<keyword evidence="3" id="KW-0732">Signal</keyword>
<reference evidence="4 5" key="1">
    <citation type="journal article" date="2013" name="Genome Biol.">
        <title>Genome of Acanthamoeba castellanii highlights extensive lateral gene transfer and early evolution of tyrosine kinase signaling.</title>
        <authorList>
            <person name="Clarke M."/>
            <person name="Lohan A.J."/>
            <person name="Liu B."/>
            <person name="Lagkouvardos I."/>
            <person name="Roy S."/>
            <person name="Zafar N."/>
            <person name="Bertelli C."/>
            <person name="Schilde C."/>
            <person name="Kianianmomeni A."/>
            <person name="Burglin T.R."/>
            <person name="Frech C."/>
            <person name="Turcotte B."/>
            <person name="Kopec K.O."/>
            <person name="Synnott J.M."/>
            <person name="Choo C."/>
            <person name="Paponov I."/>
            <person name="Finkler A."/>
            <person name="Soon Heng Tan C."/>
            <person name="Hutchins A.P."/>
            <person name="Weinmeier T."/>
            <person name="Rattei T."/>
            <person name="Chu J.S."/>
            <person name="Gimenez G."/>
            <person name="Irimia M."/>
            <person name="Rigden D.J."/>
            <person name="Fitzpatrick D.A."/>
            <person name="Lorenzo-Morales J."/>
            <person name="Bateman A."/>
            <person name="Chiu C.H."/>
            <person name="Tang P."/>
            <person name="Hegemann P."/>
            <person name="Fromm H."/>
            <person name="Raoult D."/>
            <person name="Greub G."/>
            <person name="Miranda-Saavedra D."/>
            <person name="Chen N."/>
            <person name="Nash P."/>
            <person name="Ginger M.L."/>
            <person name="Horn M."/>
            <person name="Schaap P."/>
            <person name="Caler L."/>
            <person name="Loftus B."/>
        </authorList>
    </citation>
    <scope>NUCLEOTIDE SEQUENCE [LARGE SCALE GENOMIC DNA]</scope>
    <source>
        <strain evidence="4 5">Neff</strain>
    </source>
</reference>
<dbReference type="AlphaFoldDB" id="L8HGB0"/>
<feature type="chain" id="PRO_5003991083" evidence="3">
    <location>
        <begin position="25"/>
        <end position="640"/>
    </location>
</feature>
<evidence type="ECO:0000313" key="5">
    <source>
        <dbReference type="Proteomes" id="UP000011083"/>
    </source>
</evidence>
<dbReference type="Proteomes" id="UP000011083">
    <property type="component" value="Unassembled WGS sequence"/>
</dbReference>
<dbReference type="RefSeq" id="XP_004353989.1">
    <property type="nucleotide sequence ID" value="XM_004353937.1"/>
</dbReference>
<gene>
    <name evidence="4" type="ORF">ACA1_170300</name>
</gene>
<dbReference type="GeneID" id="14925308"/>
<name>L8HGB0_ACACF</name>
<dbReference type="VEuPathDB" id="AmoebaDB:ACA1_170300"/>
<feature type="compositionally biased region" description="Gly residues" evidence="1">
    <location>
        <begin position="547"/>
        <end position="563"/>
    </location>
</feature>
<dbReference type="EMBL" id="KB007834">
    <property type="protein sequence ID" value="ELR24292.1"/>
    <property type="molecule type" value="Genomic_DNA"/>
</dbReference>
<accession>L8HGB0</accession>